<proteinExistence type="predicted"/>
<organism evidence="1">
    <name type="scientific">viral metagenome</name>
    <dbReference type="NCBI Taxonomy" id="1070528"/>
    <lineage>
        <taxon>unclassified sequences</taxon>
        <taxon>metagenomes</taxon>
        <taxon>organismal metagenomes</taxon>
    </lineage>
</organism>
<name>A0A6H1ZH67_9ZZZZ</name>
<reference evidence="1" key="1">
    <citation type="submission" date="2020-03" db="EMBL/GenBank/DDBJ databases">
        <title>The deep terrestrial virosphere.</title>
        <authorList>
            <person name="Holmfeldt K."/>
            <person name="Nilsson E."/>
            <person name="Simone D."/>
            <person name="Lopez-Fernandez M."/>
            <person name="Wu X."/>
            <person name="de Brujin I."/>
            <person name="Lundin D."/>
            <person name="Andersson A."/>
            <person name="Bertilsson S."/>
            <person name="Dopson M."/>
        </authorList>
    </citation>
    <scope>NUCLEOTIDE SEQUENCE</scope>
    <source>
        <strain evidence="3">MM415A00279</strain>
        <strain evidence="2">MM415B00575</strain>
        <strain evidence="1">TM448A00577</strain>
        <strain evidence="4">TM448B00295</strain>
    </source>
</reference>
<dbReference type="EMBL" id="MT144025">
    <property type="protein sequence ID" value="QJA46904.1"/>
    <property type="molecule type" value="Genomic_DNA"/>
</dbReference>
<dbReference type="EMBL" id="MT144605">
    <property type="protein sequence ID" value="QJH94739.1"/>
    <property type="molecule type" value="Genomic_DNA"/>
</dbReference>
<accession>A0A6H1ZH67</accession>
<evidence type="ECO:0000313" key="1">
    <source>
        <dbReference type="EMBL" id="QJA46904.1"/>
    </source>
</evidence>
<evidence type="ECO:0000313" key="4">
    <source>
        <dbReference type="EMBL" id="QJH94739.1"/>
    </source>
</evidence>
<sequence length="152" mass="16216">MLRSDLVVDLEPHLMVDYDDDDGIDCDQTAADVARFLIKQKCEVVRSCAIVTEVCAGTITPIVDFDLRPTVGSDTDRGVADIGHLILSTTAAGKVMFDEVGQGTVLEPGEEVVVQLITAASGVGPTGHFIPYLQVKIIPETQANLDDTTETA</sequence>
<protein>
    <submittedName>
        <fullName evidence="1">Uncharacterized protein</fullName>
    </submittedName>
</protein>
<dbReference type="EMBL" id="MT142511">
    <property type="protein sequence ID" value="QJA83452.1"/>
    <property type="molecule type" value="Genomic_DNA"/>
</dbReference>
<evidence type="ECO:0000313" key="2">
    <source>
        <dbReference type="EMBL" id="QJA63843.1"/>
    </source>
</evidence>
<dbReference type="EMBL" id="MT141507">
    <property type="protein sequence ID" value="QJA63843.1"/>
    <property type="molecule type" value="Genomic_DNA"/>
</dbReference>
<dbReference type="AlphaFoldDB" id="A0A6H1ZH67"/>
<evidence type="ECO:0000313" key="3">
    <source>
        <dbReference type="EMBL" id="QJA83452.1"/>
    </source>
</evidence>
<gene>
    <name evidence="3" type="ORF">MM415A00279_0010</name>
    <name evidence="2" type="ORF">MM415B00575_0015</name>
    <name evidence="1" type="ORF">TM448A00577_0012</name>
    <name evidence="4" type="ORF">TM448B00295_0015</name>
</gene>